<dbReference type="InterPro" id="IPR029058">
    <property type="entry name" value="AB_hydrolase_fold"/>
</dbReference>
<evidence type="ECO:0000256" key="2">
    <source>
        <dbReference type="PIRNR" id="PIRNR000862"/>
    </source>
</evidence>
<accession>A0A1D2MB62</accession>
<dbReference type="Proteomes" id="UP000094527">
    <property type="component" value="Unassembled WGS sequence"/>
</dbReference>
<comment type="caution">
    <text evidence="5">The sequence shown here is derived from an EMBL/GenBank/DDBJ whole genome shotgun (WGS) entry which is preliminary data.</text>
</comment>
<feature type="domain" description="Partial AB-hydrolase lipase" evidence="4">
    <location>
        <begin position="66"/>
        <end position="124"/>
    </location>
</feature>
<dbReference type="GO" id="GO:0016788">
    <property type="term" value="F:hydrolase activity, acting on ester bonds"/>
    <property type="evidence" value="ECO:0007669"/>
    <property type="project" value="InterPro"/>
</dbReference>
<dbReference type="SUPFAM" id="SSF53474">
    <property type="entry name" value="alpha/beta-Hydrolases"/>
    <property type="match status" value="1"/>
</dbReference>
<dbReference type="Pfam" id="PF04083">
    <property type="entry name" value="Abhydro_lipase"/>
    <property type="match status" value="1"/>
</dbReference>
<feature type="active site" description="Charge relay system" evidence="3">
    <location>
        <position position="376"/>
    </location>
</feature>
<sequence length="396" mass="45210">MGWLILVVCQFVFSQRFQFSRRIPPFRACRPYQPLQTNDTIEPFACQRELALASNVNDPEADKSIIQISEENGYIIQTHTVTTSDGYILTLFRILGGRRSPVREGKPAVLILHGWGNSCDSWIALPNDKNLAFMLADTGYDVWLGCLRGTSFSLGHRTLNFNLDLNYWEFSFHEKGLFDFPAMVDHTRMVSGNEKIFLVAHSEGGSAFLVATSEIPDMNEKIRAAFLLAPAAIIGGVTNSFITAILPISGNRLQRTYPSPRHSESCNSSWFGETNLPRMLTKLMDNFNIRTAIHFGSNVRSCSFRKFDYGTRENFRRYRAANPPRYNLNRIQTPMYIFWAQQDDTVTPPDVQRLTNELPSTALREVIRVNDDRFGHTDFIIARDANELKKFLLPQY</sequence>
<keyword evidence="2" id="KW-0443">Lipid metabolism</keyword>
<evidence type="ECO:0000313" key="5">
    <source>
        <dbReference type="EMBL" id="ODM90152.1"/>
    </source>
</evidence>
<dbReference type="PANTHER" id="PTHR11005">
    <property type="entry name" value="LYSOSOMAL ACID LIPASE-RELATED"/>
    <property type="match status" value="1"/>
</dbReference>
<dbReference type="GO" id="GO:0016042">
    <property type="term" value="P:lipid catabolic process"/>
    <property type="evidence" value="ECO:0007669"/>
    <property type="project" value="UniProtKB-KW"/>
</dbReference>
<evidence type="ECO:0000313" key="6">
    <source>
        <dbReference type="Proteomes" id="UP000094527"/>
    </source>
</evidence>
<organism evidence="5 6">
    <name type="scientific">Orchesella cincta</name>
    <name type="common">Springtail</name>
    <name type="synonym">Podura cincta</name>
    <dbReference type="NCBI Taxonomy" id="48709"/>
    <lineage>
        <taxon>Eukaryota</taxon>
        <taxon>Metazoa</taxon>
        <taxon>Ecdysozoa</taxon>
        <taxon>Arthropoda</taxon>
        <taxon>Hexapoda</taxon>
        <taxon>Collembola</taxon>
        <taxon>Entomobryomorpha</taxon>
        <taxon>Entomobryoidea</taxon>
        <taxon>Orchesellidae</taxon>
        <taxon>Orchesellinae</taxon>
        <taxon>Orchesella</taxon>
    </lineage>
</organism>
<dbReference type="OMA" id="NCYDVWA"/>
<keyword evidence="2" id="KW-0378">Hydrolase</keyword>
<feature type="active site" description="Nucleophile" evidence="3">
    <location>
        <position position="202"/>
    </location>
</feature>
<dbReference type="AlphaFoldDB" id="A0A1D2MB62"/>
<dbReference type="InterPro" id="IPR006693">
    <property type="entry name" value="AB_hydrolase_lipase"/>
</dbReference>
<evidence type="ECO:0000259" key="4">
    <source>
        <dbReference type="Pfam" id="PF04083"/>
    </source>
</evidence>
<dbReference type="InterPro" id="IPR025483">
    <property type="entry name" value="Lipase_euk"/>
</dbReference>
<keyword evidence="2" id="KW-0442">Lipid degradation</keyword>
<reference evidence="5 6" key="1">
    <citation type="journal article" date="2016" name="Genome Biol. Evol.">
        <title>Gene Family Evolution Reflects Adaptation to Soil Environmental Stressors in the Genome of the Collembolan Orchesella cincta.</title>
        <authorList>
            <person name="Faddeeva-Vakhrusheva A."/>
            <person name="Derks M.F."/>
            <person name="Anvar S.Y."/>
            <person name="Agamennone V."/>
            <person name="Suring W."/>
            <person name="Smit S."/>
            <person name="van Straalen N.M."/>
            <person name="Roelofs D."/>
        </authorList>
    </citation>
    <scope>NUCLEOTIDE SEQUENCE [LARGE SCALE GENOMIC DNA]</scope>
    <source>
        <tissue evidence="5">Mixed pool</tissue>
    </source>
</reference>
<protein>
    <recommendedName>
        <fullName evidence="2">Lipase</fullName>
    </recommendedName>
</protein>
<evidence type="ECO:0000256" key="1">
    <source>
        <dbReference type="ARBA" id="ARBA00010701"/>
    </source>
</evidence>
<proteinExistence type="inferred from homology"/>
<dbReference type="OrthoDB" id="9974421at2759"/>
<comment type="similarity">
    <text evidence="1 2">Belongs to the AB hydrolase superfamily. Lipase family.</text>
</comment>
<dbReference type="EMBL" id="LJIJ01002141">
    <property type="protein sequence ID" value="ODM90152.1"/>
    <property type="molecule type" value="Genomic_DNA"/>
</dbReference>
<feature type="active site" description="Charge relay system" evidence="3">
    <location>
        <position position="343"/>
    </location>
</feature>
<dbReference type="STRING" id="48709.A0A1D2MB62"/>
<evidence type="ECO:0000256" key="3">
    <source>
        <dbReference type="PIRSR" id="PIRSR000862-1"/>
    </source>
</evidence>
<keyword evidence="6" id="KW-1185">Reference proteome</keyword>
<dbReference type="PIRSF" id="PIRSF000862">
    <property type="entry name" value="Steryl_ester_lip"/>
    <property type="match status" value="1"/>
</dbReference>
<gene>
    <name evidence="5" type="ORF">Ocin01_16530</name>
</gene>
<dbReference type="Gene3D" id="3.40.50.1820">
    <property type="entry name" value="alpha/beta hydrolase"/>
    <property type="match status" value="1"/>
</dbReference>
<name>A0A1D2MB62_ORCCI</name>